<sequence>MKSRICLLNCIDIHIKREKIHEFTLPIIIFKVSVVFVTNQDVINLSTTTLTFPACKPNPICTTDPVRSFNLDFSLPLAASLSGSRKKLSYVRAIHILITDNRALSA</sequence>
<organism evidence="1 2">
    <name type="scientific">Pseudo-nitzschia multistriata</name>
    <dbReference type="NCBI Taxonomy" id="183589"/>
    <lineage>
        <taxon>Eukaryota</taxon>
        <taxon>Sar</taxon>
        <taxon>Stramenopiles</taxon>
        <taxon>Ochrophyta</taxon>
        <taxon>Bacillariophyta</taxon>
        <taxon>Bacillariophyceae</taxon>
        <taxon>Bacillariophycidae</taxon>
        <taxon>Bacillariales</taxon>
        <taxon>Bacillariaceae</taxon>
        <taxon>Pseudo-nitzschia</taxon>
    </lineage>
</organism>
<reference evidence="1 2" key="1">
    <citation type="submission" date="2019-01" db="EMBL/GenBank/DDBJ databases">
        <authorList>
            <person name="Ferrante I. M."/>
        </authorList>
    </citation>
    <scope>NUCLEOTIDE SEQUENCE [LARGE SCALE GENOMIC DNA]</scope>
    <source>
        <strain evidence="1 2">B856</strain>
    </source>
</reference>
<keyword evidence="2" id="KW-1185">Reference proteome</keyword>
<gene>
    <name evidence="1" type="ORF">PSNMU_V1.4_AUG-EV-PASAV3_0124440</name>
</gene>
<proteinExistence type="predicted"/>
<dbReference type="AlphaFoldDB" id="A0A448ZTF9"/>
<evidence type="ECO:0000313" key="2">
    <source>
        <dbReference type="Proteomes" id="UP000291116"/>
    </source>
</evidence>
<name>A0A448ZTF9_9STRA</name>
<accession>A0A448ZTF9</accession>
<protein>
    <submittedName>
        <fullName evidence="1">Uncharacterized protein</fullName>
    </submittedName>
</protein>
<evidence type="ECO:0000313" key="1">
    <source>
        <dbReference type="EMBL" id="VEU45274.1"/>
    </source>
</evidence>
<dbReference type="Proteomes" id="UP000291116">
    <property type="component" value="Unassembled WGS sequence"/>
</dbReference>
<dbReference type="EMBL" id="CAACVS010000695">
    <property type="protein sequence ID" value="VEU45274.1"/>
    <property type="molecule type" value="Genomic_DNA"/>
</dbReference>